<dbReference type="EMBL" id="JNAL01000011">
    <property type="protein sequence ID" value="KGF95938.1"/>
    <property type="molecule type" value="Genomic_DNA"/>
</dbReference>
<evidence type="ECO:0000313" key="1">
    <source>
        <dbReference type="EMBL" id="KGF95938.1"/>
    </source>
</evidence>
<evidence type="ECO:0000313" key="2">
    <source>
        <dbReference type="Proteomes" id="UP000030355"/>
    </source>
</evidence>
<accession>A0A0A2A697</accession>
<proteinExistence type="predicted"/>
<dbReference type="AlphaFoldDB" id="A0A0A2A697"/>
<dbReference type="Proteomes" id="UP000030355">
    <property type="component" value="Unassembled WGS sequence"/>
</dbReference>
<organism evidence="1 2">
    <name type="scientific">Prochlorococcus marinus str. MIT 9201</name>
    <dbReference type="NCBI Taxonomy" id="93057"/>
    <lineage>
        <taxon>Bacteria</taxon>
        <taxon>Bacillati</taxon>
        <taxon>Cyanobacteriota</taxon>
        <taxon>Cyanophyceae</taxon>
        <taxon>Synechococcales</taxon>
        <taxon>Prochlorococcaceae</taxon>
        <taxon>Prochlorococcus</taxon>
    </lineage>
</organism>
<protein>
    <submittedName>
        <fullName evidence="1">Uncharacterized protein</fullName>
    </submittedName>
</protein>
<gene>
    <name evidence="1" type="ORF">EU95_1020</name>
</gene>
<sequence length="52" mass="5823">MVKKSILTTKTFLRGVYFVNCKGKLFSYQAKNVKNGKNNSNLAEFTSISISC</sequence>
<dbReference type="STRING" id="93057.EU95_1020"/>
<name>A0A0A2A697_PROMR</name>
<comment type="caution">
    <text evidence="1">The sequence shown here is derived from an EMBL/GenBank/DDBJ whole genome shotgun (WGS) entry which is preliminary data.</text>
</comment>
<reference evidence="2" key="1">
    <citation type="journal article" date="2014" name="Sci. Data">
        <title>Genomes of diverse isolates of the marine cyanobacterium Prochlorococcus.</title>
        <authorList>
            <person name="Biller S."/>
            <person name="Berube P."/>
            <person name="Thompson J."/>
            <person name="Kelly L."/>
            <person name="Roggensack S."/>
            <person name="Awad L."/>
            <person name="Roache-Johnson K."/>
            <person name="Ding H."/>
            <person name="Giovannoni S.J."/>
            <person name="Moore L.R."/>
            <person name="Chisholm S.W."/>
        </authorList>
    </citation>
    <scope>NUCLEOTIDE SEQUENCE [LARGE SCALE GENOMIC DNA]</scope>
    <source>
        <strain evidence="2">MIT 9201</strain>
    </source>
</reference>